<evidence type="ECO:0000256" key="1">
    <source>
        <dbReference type="SAM" id="MobiDB-lite"/>
    </source>
</evidence>
<accession>A0A5J9UDJ4</accession>
<keyword evidence="3" id="KW-1185">Reference proteome</keyword>
<feature type="region of interest" description="Disordered" evidence="1">
    <location>
        <begin position="19"/>
        <end position="38"/>
    </location>
</feature>
<feature type="non-terminal residue" evidence="2">
    <location>
        <position position="1"/>
    </location>
</feature>
<protein>
    <submittedName>
        <fullName evidence="2">Uncharacterized protein</fullName>
    </submittedName>
</protein>
<evidence type="ECO:0000313" key="3">
    <source>
        <dbReference type="Proteomes" id="UP000324897"/>
    </source>
</evidence>
<gene>
    <name evidence="2" type="ORF">EJB05_30959</name>
</gene>
<sequence>MARGKRSFLASLFGFKTQCSGEKQEEQPQRYYQGTRVRPSDNDEYYGRHWYAERDINKRASEYIEKSLRILLGHLEFLDSTDNPSKLNGQVPTSWMEPTQDKVSPQHTYMYEKVGP</sequence>
<comment type="caution">
    <text evidence="2">The sequence shown here is derived from an EMBL/GenBank/DDBJ whole genome shotgun (WGS) entry which is preliminary data.</text>
</comment>
<dbReference type="EMBL" id="RWGY01000026">
    <property type="protein sequence ID" value="TVU21331.1"/>
    <property type="molecule type" value="Genomic_DNA"/>
</dbReference>
<dbReference type="PANTHER" id="PTHR33511">
    <property type="entry name" value="OS06G0632400 PROTEIN"/>
    <property type="match status" value="1"/>
</dbReference>
<evidence type="ECO:0000313" key="2">
    <source>
        <dbReference type="EMBL" id="TVU21331.1"/>
    </source>
</evidence>
<reference evidence="2 3" key="1">
    <citation type="journal article" date="2019" name="Sci. Rep.">
        <title>A high-quality genome of Eragrostis curvula grass provides insights into Poaceae evolution and supports new strategies to enhance forage quality.</title>
        <authorList>
            <person name="Carballo J."/>
            <person name="Santos B.A.C.M."/>
            <person name="Zappacosta D."/>
            <person name="Garbus I."/>
            <person name="Selva J.P."/>
            <person name="Gallo C.A."/>
            <person name="Diaz A."/>
            <person name="Albertini E."/>
            <person name="Caccamo M."/>
            <person name="Echenique V."/>
        </authorList>
    </citation>
    <scope>NUCLEOTIDE SEQUENCE [LARGE SCALE GENOMIC DNA]</scope>
    <source>
        <strain evidence="3">cv. Victoria</strain>
        <tissue evidence="2">Leaf</tissue>
    </source>
</reference>
<dbReference type="OrthoDB" id="785823at2759"/>
<organism evidence="2 3">
    <name type="scientific">Eragrostis curvula</name>
    <name type="common">weeping love grass</name>
    <dbReference type="NCBI Taxonomy" id="38414"/>
    <lineage>
        <taxon>Eukaryota</taxon>
        <taxon>Viridiplantae</taxon>
        <taxon>Streptophyta</taxon>
        <taxon>Embryophyta</taxon>
        <taxon>Tracheophyta</taxon>
        <taxon>Spermatophyta</taxon>
        <taxon>Magnoliopsida</taxon>
        <taxon>Liliopsida</taxon>
        <taxon>Poales</taxon>
        <taxon>Poaceae</taxon>
        <taxon>PACMAD clade</taxon>
        <taxon>Chloridoideae</taxon>
        <taxon>Eragrostideae</taxon>
        <taxon>Eragrostidinae</taxon>
        <taxon>Eragrostis</taxon>
    </lineage>
</organism>
<dbReference type="Gramene" id="TVU21331">
    <property type="protein sequence ID" value="TVU21331"/>
    <property type="gene ID" value="EJB05_30959"/>
</dbReference>
<name>A0A5J9UDJ4_9POAL</name>
<dbReference type="Proteomes" id="UP000324897">
    <property type="component" value="Unassembled WGS sequence"/>
</dbReference>
<proteinExistence type="predicted"/>
<dbReference type="AlphaFoldDB" id="A0A5J9UDJ4"/>
<feature type="region of interest" description="Disordered" evidence="1">
    <location>
        <begin position="88"/>
        <end position="107"/>
    </location>
</feature>